<proteinExistence type="predicted"/>
<dbReference type="Proteomes" id="UP000218113">
    <property type="component" value="Unassembled WGS sequence"/>
</dbReference>
<dbReference type="AlphaFoldDB" id="A0A2A4TBN5"/>
<feature type="chain" id="PRO_5012314194" description="Transglycosylase SLT domain-containing protein" evidence="1">
    <location>
        <begin position="19"/>
        <end position="198"/>
    </location>
</feature>
<evidence type="ECO:0000313" key="2">
    <source>
        <dbReference type="EMBL" id="PCI30933.1"/>
    </source>
</evidence>
<gene>
    <name evidence="2" type="ORF">COB67_00315</name>
</gene>
<protein>
    <recommendedName>
        <fullName evidence="4">Transglycosylase SLT domain-containing protein</fullName>
    </recommendedName>
</protein>
<comment type="caution">
    <text evidence="2">The sequence shown here is derived from an EMBL/GenBank/DDBJ whole genome shotgun (WGS) entry which is preliminary data.</text>
</comment>
<dbReference type="EMBL" id="NVSR01000001">
    <property type="protein sequence ID" value="PCI30933.1"/>
    <property type="molecule type" value="Genomic_DNA"/>
</dbReference>
<sequence length="198" mass="22643">MYKCILILILIFSNNLFAQKVNTMPAIKQYKDEIGLSKDDIAIHLDNASRNELWIETNQKLNILYKNRFMNRKKVRELAPIIIESFAKIVIKDPSNIVAAYEGATSLALLYGFTGKMTKEYLTIFTQSLMDNNICIGYIYLAQAHAKGKLETGKSYKMAYRVLSRGKSACSTQYVPINQIDAYGRALSRARYFSQRSR</sequence>
<accession>A0A2A4TBN5</accession>
<keyword evidence="1" id="KW-0732">Signal</keyword>
<name>A0A2A4TBN5_9DELT</name>
<feature type="signal peptide" evidence="1">
    <location>
        <begin position="1"/>
        <end position="18"/>
    </location>
</feature>
<evidence type="ECO:0000256" key="1">
    <source>
        <dbReference type="SAM" id="SignalP"/>
    </source>
</evidence>
<evidence type="ECO:0000313" key="3">
    <source>
        <dbReference type="Proteomes" id="UP000218113"/>
    </source>
</evidence>
<evidence type="ECO:0008006" key="4">
    <source>
        <dbReference type="Google" id="ProtNLM"/>
    </source>
</evidence>
<organism evidence="2 3">
    <name type="scientific">SAR324 cluster bacterium</name>
    <dbReference type="NCBI Taxonomy" id="2024889"/>
    <lineage>
        <taxon>Bacteria</taxon>
        <taxon>Deltaproteobacteria</taxon>
        <taxon>SAR324 cluster</taxon>
    </lineage>
</organism>
<reference evidence="3" key="1">
    <citation type="submission" date="2017-08" db="EMBL/GenBank/DDBJ databases">
        <title>A dynamic microbial community with high functional redundancy inhabits the cold, oxic subseafloor aquifer.</title>
        <authorList>
            <person name="Tully B.J."/>
            <person name="Wheat C.G."/>
            <person name="Glazer B.T."/>
            <person name="Huber J.A."/>
        </authorList>
    </citation>
    <scope>NUCLEOTIDE SEQUENCE [LARGE SCALE GENOMIC DNA]</scope>
</reference>